<dbReference type="GO" id="GO:0016787">
    <property type="term" value="F:hydrolase activity"/>
    <property type="evidence" value="ECO:0007669"/>
    <property type="project" value="UniProtKB-KW"/>
</dbReference>
<sequence length="268" mass="30881">MYFVDTHAHVFSPEGPFSKNARYTPSYHASLEGFLNNLDKHNIQYGVLIQPSFYGTDNSYMLNAVKEAKGRLKAVIVVDTDISKETLLQYHQLGVCGIRLNLFGLEPPNLLSSEWSSLIKTLTDLDWQLELHCPPSYLLQLLPALRNYSIKVVIDHLGRPSANQNLDESEYQQFLSLLNPTQHWIKLSGLYRIAHSDSNAIIRAQKILQELKARQMQENIVWGSDWPHTQHEQDTSYEKNWDLLTAIINDEQERKMILGENAIKLFKF</sequence>
<dbReference type="InterPro" id="IPR032466">
    <property type="entry name" value="Metal_Hydrolase"/>
</dbReference>
<protein>
    <submittedName>
        <fullName evidence="2">Amidohydrolase family protein</fullName>
    </submittedName>
</protein>
<evidence type="ECO:0000313" key="2">
    <source>
        <dbReference type="EMBL" id="NOL52446.1"/>
    </source>
</evidence>
<dbReference type="InterPro" id="IPR052358">
    <property type="entry name" value="Aro_Compnd_Degr_Hydrolases"/>
</dbReference>
<keyword evidence="3" id="KW-1185">Reference proteome</keyword>
<reference evidence="2 3" key="1">
    <citation type="submission" date="2020-05" db="EMBL/GenBank/DDBJ databases">
        <authorList>
            <person name="Niu N."/>
        </authorList>
    </citation>
    <scope>NUCLEOTIDE SEQUENCE [LARGE SCALE GENOMIC DNA]</scope>
    <source>
        <strain evidence="2 3">3340-03</strain>
    </source>
</reference>
<evidence type="ECO:0000259" key="1">
    <source>
        <dbReference type="Pfam" id="PF04909"/>
    </source>
</evidence>
<gene>
    <name evidence="2" type="ORF">HKX39_09745</name>
</gene>
<name>A0A849P5Q0_9BURK</name>
<feature type="domain" description="Amidohydrolase-related" evidence="1">
    <location>
        <begin position="4"/>
        <end position="268"/>
    </location>
</feature>
<keyword evidence="2" id="KW-0378">Hydrolase</keyword>
<dbReference type="Pfam" id="PF04909">
    <property type="entry name" value="Amidohydro_2"/>
    <property type="match status" value="1"/>
</dbReference>
<dbReference type="EMBL" id="JABGBN010000009">
    <property type="protein sequence ID" value="NOL52446.1"/>
    <property type="molecule type" value="Genomic_DNA"/>
</dbReference>
<dbReference type="PANTHER" id="PTHR35563">
    <property type="entry name" value="BARREL METAL-DEPENDENT HYDROLASE, PUTATIVE (AFU_ORTHOLOGUE AFUA_1G16240)-RELATED"/>
    <property type="match status" value="1"/>
</dbReference>
<comment type="caution">
    <text evidence="2">The sequence shown here is derived from an EMBL/GenBank/DDBJ whole genome shotgun (WGS) entry which is preliminary data.</text>
</comment>
<dbReference type="InterPro" id="IPR006680">
    <property type="entry name" value="Amidohydro-rel"/>
</dbReference>
<dbReference type="PANTHER" id="PTHR35563:SF2">
    <property type="entry name" value="BARREL METAL-DEPENDENT HYDROLASE, PUTATIVE (AFU_ORTHOLOGUE AFUA_1G16240)-RELATED"/>
    <property type="match status" value="1"/>
</dbReference>
<evidence type="ECO:0000313" key="3">
    <source>
        <dbReference type="Proteomes" id="UP000537862"/>
    </source>
</evidence>
<dbReference type="SUPFAM" id="SSF51556">
    <property type="entry name" value="Metallo-dependent hydrolases"/>
    <property type="match status" value="1"/>
</dbReference>
<accession>A0A849P5Q0</accession>
<dbReference type="RefSeq" id="WP_171681134.1">
    <property type="nucleotide sequence ID" value="NZ_JABGBN010000009.1"/>
</dbReference>
<proteinExistence type="predicted"/>
<dbReference type="Proteomes" id="UP000537862">
    <property type="component" value="Unassembled WGS sequence"/>
</dbReference>
<dbReference type="Gene3D" id="3.20.20.140">
    <property type="entry name" value="Metal-dependent hydrolases"/>
    <property type="match status" value="1"/>
</dbReference>
<organism evidence="2 3">
    <name type="scientific">Pelistega suis</name>
    <dbReference type="NCBI Taxonomy" id="1631957"/>
    <lineage>
        <taxon>Bacteria</taxon>
        <taxon>Pseudomonadati</taxon>
        <taxon>Pseudomonadota</taxon>
        <taxon>Betaproteobacteria</taxon>
        <taxon>Burkholderiales</taxon>
        <taxon>Alcaligenaceae</taxon>
        <taxon>Pelistega</taxon>
    </lineage>
</organism>
<dbReference type="AlphaFoldDB" id="A0A849P5Q0"/>